<dbReference type="EMBL" id="JAEPRC010000746">
    <property type="protein sequence ID" value="KAG2192215.1"/>
    <property type="molecule type" value="Genomic_DNA"/>
</dbReference>
<feature type="chain" id="PRO_5034949757" evidence="2">
    <location>
        <begin position="22"/>
        <end position="91"/>
    </location>
</feature>
<feature type="transmembrane region" description="Helical" evidence="1">
    <location>
        <begin position="73"/>
        <end position="90"/>
    </location>
</feature>
<protein>
    <submittedName>
        <fullName evidence="3">Uncharacterized protein</fullName>
    </submittedName>
</protein>
<evidence type="ECO:0000313" key="3">
    <source>
        <dbReference type="EMBL" id="KAG2192215.1"/>
    </source>
</evidence>
<keyword evidence="4" id="KW-1185">Reference proteome</keyword>
<keyword evidence="1" id="KW-1133">Transmembrane helix</keyword>
<keyword evidence="2" id="KW-0732">Signal</keyword>
<evidence type="ECO:0000313" key="4">
    <source>
        <dbReference type="Proteomes" id="UP000650833"/>
    </source>
</evidence>
<sequence length="91" mass="9129">MNTKIFFTLLAVVCIIAVAQAQSQTSSAANPIESLQSRASSVAASATNTSPAAPSNTDSSAAFSLNSGLTSTVLMQVIVLGCAFVASSFLA</sequence>
<reference evidence="3" key="1">
    <citation type="submission" date="2020-12" db="EMBL/GenBank/DDBJ databases">
        <title>Metabolic potential, ecology and presence of endohyphal bacteria is reflected in genomic diversity of Mucoromycotina.</title>
        <authorList>
            <person name="Muszewska A."/>
            <person name="Okrasinska A."/>
            <person name="Steczkiewicz K."/>
            <person name="Drgas O."/>
            <person name="Orlowska M."/>
            <person name="Perlinska-Lenart U."/>
            <person name="Aleksandrzak-Piekarczyk T."/>
            <person name="Szatraj K."/>
            <person name="Zielenkiewicz U."/>
            <person name="Pilsyk S."/>
            <person name="Malc E."/>
            <person name="Mieczkowski P."/>
            <person name="Kruszewska J.S."/>
            <person name="Biernat P."/>
            <person name="Pawlowska J."/>
        </authorList>
    </citation>
    <scope>NUCLEOTIDE SEQUENCE</scope>
    <source>
        <strain evidence="3">CBS 226.32</strain>
    </source>
</reference>
<organism evidence="3 4">
    <name type="scientific">Mucor plumbeus</name>
    <dbReference type="NCBI Taxonomy" id="97098"/>
    <lineage>
        <taxon>Eukaryota</taxon>
        <taxon>Fungi</taxon>
        <taxon>Fungi incertae sedis</taxon>
        <taxon>Mucoromycota</taxon>
        <taxon>Mucoromycotina</taxon>
        <taxon>Mucoromycetes</taxon>
        <taxon>Mucorales</taxon>
        <taxon>Mucorineae</taxon>
        <taxon>Mucoraceae</taxon>
        <taxon>Mucor</taxon>
    </lineage>
</organism>
<comment type="caution">
    <text evidence="3">The sequence shown here is derived from an EMBL/GenBank/DDBJ whole genome shotgun (WGS) entry which is preliminary data.</text>
</comment>
<dbReference type="AlphaFoldDB" id="A0A8H7UQU7"/>
<name>A0A8H7UQU7_9FUNG</name>
<feature type="signal peptide" evidence="2">
    <location>
        <begin position="1"/>
        <end position="21"/>
    </location>
</feature>
<evidence type="ECO:0000256" key="1">
    <source>
        <dbReference type="SAM" id="Phobius"/>
    </source>
</evidence>
<keyword evidence="1" id="KW-0472">Membrane</keyword>
<keyword evidence="1" id="KW-0812">Transmembrane</keyword>
<evidence type="ECO:0000256" key="2">
    <source>
        <dbReference type="SAM" id="SignalP"/>
    </source>
</evidence>
<gene>
    <name evidence="3" type="ORF">INT46_005610</name>
</gene>
<dbReference type="OrthoDB" id="2288257at2759"/>
<dbReference type="Proteomes" id="UP000650833">
    <property type="component" value="Unassembled WGS sequence"/>
</dbReference>
<accession>A0A8H7UQU7</accession>
<proteinExistence type="predicted"/>